<reference evidence="8 9" key="1">
    <citation type="submission" date="2019-07" db="EMBL/GenBank/DDBJ databases">
        <title>Whole genome shotgun sequence of Chitinophaga cymbidii NBRC 109752.</title>
        <authorList>
            <person name="Hosoyama A."/>
            <person name="Uohara A."/>
            <person name="Ohji S."/>
            <person name="Ichikawa N."/>
        </authorList>
    </citation>
    <scope>NUCLEOTIDE SEQUENCE [LARGE SCALE GENOMIC DNA]</scope>
    <source>
        <strain evidence="8 9">NBRC 109752</strain>
    </source>
</reference>
<protein>
    <submittedName>
        <fullName evidence="8">DNA-directed RNA polymerase sigma-70 factor</fullName>
    </submittedName>
</protein>
<dbReference type="OrthoDB" id="1097528at2"/>
<dbReference type="GO" id="GO:0006352">
    <property type="term" value="P:DNA-templated transcription initiation"/>
    <property type="evidence" value="ECO:0007669"/>
    <property type="project" value="InterPro"/>
</dbReference>
<dbReference type="GO" id="GO:0003677">
    <property type="term" value="F:DNA binding"/>
    <property type="evidence" value="ECO:0007669"/>
    <property type="project" value="InterPro"/>
</dbReference>
<evidence type="ECO:0000259" key="6">
    <source>
        <dbReference type="Pfam" id="PF04542"/>
    </source>
</evidence>
<dbReference type="Gene3D" id="1.10.1740.10">
    <property type="match status" value="1"/>
</dbReference>
<evidence type="ECO:0000259" key="7">
    <source>
        <dbReference type="Pfam" id="PF08281"/>
    </source>
</evidence>
<dbReference type="SUPFAM" id="SSF88659">
    <property type="entry name" value="Sigma3 and sigma4 domains of RNA polymerase sigma factors"/>
    <property type="match status" value="1"/>
</dbReference>
<keyword evidence="5" id="KW-0472">Membrane</keyword>
<feature type="domain" description="RNA polymerase sigma-70 region 2" evidence="6">
    <location>
        <begin position="25"/>
        <end position="90"/>
    </location>
</feature>
<keyword evidence="9" id="KW-1185">Reference proteome</keyword>
<keyword evidence="3" id="KW-0731">Sigma factor</keyword>
<accession>A0A512RKS1</accession>
<dbReference type="PANTHER" id="PTHR43133:SF46">
    <property type="entry name" value="RNA POLYMERASE SIGMA-70 FACTOR ECF SUBFAMILY"/>
    <property type="match status" value="1"/>
</dbReference>
<dbReference type="EMBL" id="BKAU01000002">
    <property type="protein sequence ID" value="GEP96298.1"/>
    <property type="molecule type" value="Genomic_DNA"/>
</dbReference>
<keyword evidence="8" id="KW-0240">DNA-directed RNA polymerase</keyword>
<dbReference type="NCBIfam" id="TIGR02937">
    <property type="entry name" value="sigma70-ECF"/>
    <property type="match status" value="1"/>
</dbReference>
<dbReference type="InterPro" id="IPR007627">
    <property type="entry name" value="RNA_pol_sigma70_r2"/>
</dbReference>
<evidence type="ECO:0000313" key="9">
    <source>
        <dbReference type="Proteomes" id="UP000321436"/>
    </source>
</evidence>
<dbReference type="InterPro" id="IPR039425">
    <property type="entry name" value="RNA_pol_sigma-70-like"/>
</dbReference>
<dbReference type="Proteomes" id="UP000321436">
    <property type="component" value="Unassembled WGS sequence"/>
</dbReference>
<dbReference type="Pfam" id="PF08281">
    <property type="entry name" value="Sigma70_r4_2"/>
    <property type="match status" value="1"/>
</dbReference>
<dbReference type="SUPFAM" id="SSF88946">
    <property type="entry name" value="Sigma2 domain of RNA polymerase sigma factors"/>
    <property type="match status" value="1"/>
</dbReference>
<dbReference type="Pfam" id="PF04542">
    <property type="entry name" value="Sigma70_r2"/>
    <property type="match status" value="1"/>
</dbReference>
<proteinExistence type="inferred from homology"/>
<dbReference type="GO" id="GO:0016987">
    <property type="term" value="F:sigma factor activity"/>
    <property type="evidence" value="ECO:0007669"/>
    <property type="project" value="UniProtKB-KW"/>
</dbReference>
<sequence length="187" mass="21951">MRETNDIALLALLKDGDETAFAEIYNHYWERLYFMAHKRLQSAQDAEEIVQQVFLTLWHKRNSLVIQSLPFYLAAMVRYAIYRHLAQRQRKKEQSSTLQAVTGEQLPAFDIDNKFLLDILNKLANELPDKHRIVFLQHKLLDRPLEEVAGELGVSVRTAEGYVARVMQIMRQKRDYLTLAMVFMLIK</sequence>
<dbReference type="InterPro" id="IPR013325">
    <property type="entry name" value="RNA_pol_sigma_r2"/>
</dbReference>
<keyword evidence="4" id="KW-0804">Transcription</keyword>
<dbReference type="InterPro" id="IPR036388">
    <property type="entry name" value="WH-like_DNA-bd_sf"/>
</dbReference>
<evidence type="ECO:0000256" key="3">
    <source>
        <dbReference type="ARBA" id="ARBA00023082"/>
    </source>
</evidence>
<dbReference type="GO" id="GO:0000428">
    <property type="term" value="C:DNA-directed RNA polymerase complex"/>
    <property type="evidence" value="ECO:0007669"/>
    <property type="project" value="UniProtKB-KW"/>
</dbReference>
<evidence type="ECO:0000256" key="4">
    <source>
        <dbReference type="ARBA" id="ARBA00023163"/>
    </source>
</evidence>
<comment type="similarity">
    <text evidence="1">Belongs to the sigma-70 factor family. ECF subfamily.</text>
</comment>
<keyword evidence="5" id="KW-0812">Transmembrane</keyword>
<dbReference type="RefSeq" id="WP_146862075.1">
    <property type="nucleotide sequence ID" value="NZ_BKAU01000002.1"/>
</dbReference>
<dbReference type="AlphaFoldDB" id="A0A512RKS1"/>
<dbReference type="InterPro" id="IPR013324">
    <property type="entry name" value="RNA_pol_sigma_r3/r4-like"/>
</dbReference>
<keyword evidence="2" id="KW-0805">Transcription regulation</keyword>
<evidence type="ECO:0000313" key="8">
    <source>
        <dbReference type="EMBL" id="GEP96298.1"/>
    </source>
</evidence>
<comment type="caution">
    <text evidence="8">The sequence shown here is derived from an EMBL/GenBank/DDBJ whole genome shotgun (WGS) entry which is preliminary data.</text>
</comment>
<dbReference type="InterPro" id="IPR013249">
    <property type="entry name" value="RNA_pol_sigma70_r4_t2"/>
</dbReference>
<dbReference type="PANTHER" id="PTHR43133">
    <property type="entry name" value="RNA POLYMERASE ECF-TYPE SIGMA FACTO"/>
    <property type="match status" value="1"/>
</dbReference>
<gene>
    <name evidence="8" type="ORF">CCY01nite_25580</name>
</gene>
<dbReference type="Gene3D" id="1.10.10.10">
    <property type="entry name" value="Winged helix-like DNA-binding domain superfamily/Winged helix DNA-binding domain"/>
    <property type="match status" value="1"/>
</dbReference>
<organism evidence="8 9">
    <name type="scientific">Chitinophaga cymbidii</name>
    <dbReference type="NCBI Taxonomy" id="1096750"/>
    <lineage>
        <taxon>Bacteria</taxon>
        <taxon>Pseudomonadati</taxon>
        <taxon>Bacteroidota</taxon>
        <taxon>Chitinophagia</taxon>
        <taxon>Chitinophagales</taxon>
        <taxon>Chitinophagaceae</taxon>
        <taxon>Chitinophaga</taxon>
    </lineage>
</organism>
<evidence type="ECO:0000256" key="2">
    <source>
        <dbReference type="ARBA" id="ARBA00023015"/>
    </source>
</evidence>
<keyword evidence="5" id="KW-1133">Transmembrane helix</keyword>
<feature type="transmembrane region" description="Helical" evidence="5">
    <location>
        <begin position="64"/>
        <end position="82"/>
    </location>
</feature>
<evidence type="ECO:0000256" key="1">
    <source>
        <dbReference type="ARBA" id="ARBA00010641"/>
    </source>
</evidence>
<evidence type="ECO:0000256" key="5">
    <source>
        <dbReference type="SAM" id="Phobius"/>
    </source>
</evidence>
<dbReference type="InterPro" id="IPR014284">
    <property type="entry name" value="RNA_pol_sigma-70_dom"/>
</dbReference>
<feature type="domain" description="RNA polymerase sigma factor 70 region 4 type 2" evidence="7">
    <location>
        <begin position="119"/>
        <end position="168"/>
    </location>
</feature>
<name>A0A512RKS1_9BACT</name>